<comment type="caution">
    <text evidence="2">The sequence shown here is derived from an EMBL/GenBank/DDBJ whole genome shotgun (WGS) entry which is preliminary data.</text>
</comment>
<accession>A0AAW0AVQ8</accession>
<dbReference type="Proteomes" id="UP001362999">
    <property type="component" value="Unassembled WGS sequence"/>
</dbReference>
<feature type="region of interest" description="Disordered" evidence="1">
    <location>
        <begin position="80"/>
        <end position="99"/>
    </location>
</feature>
<feature type="compositionally biased region" description="Gly residues" evidence="1">
    <location>
        <begin position="82"/>
        <end position="92"/>
    </location>
</feature>
<evidence type="ECO:0000313" key="3">
    <source>
        <dbReference type="Proteomes" id="UP001362999"/>
    </source>
</evidence>
<protein>
    <recommendedName>
        <fullName evidence="4">SAM domain-containing protein</fullName>
    </recommendedName>
</protein>
<sequence length="142" mass="15878">MSIADFCTNYQLDDDVRERLKDEGIMNMVSLFYENEDELRNMGFNMGSIGEIKAALKRRLADKHPDIMVVTPRVPNALDINGGLGGGGGEGGYKGRRRRNGEGRLVCQERVACSSGRCENSRGERRSRRCDCESKPSCYKHA</sequence>
<evidence type="ECO:0008006" key="4">
    <source>
        <dbReference type="Google" id="ProtNLM"/>
    </source>
</evidence>
<organism evidence="2 3">
    <name type="scientific">Favolaschia claudopus</name>
    <dbReference type="NCBI Taxonomy" id="2862362"/>
    <lineage>
        <taxon>Eukaryota</taxon>
        <taxon>Fungi</taxon>
        <taxon>Dikarya</taxon>
        <taxon>Basidiomycota</taxon>
        <taxon>Agaricomycotina</taxon>
        <taxon>Agaricomycetes</taxon>
        <taxon>Agaricomycetidae</taxon>
        <taxon>Agaricales</taxon>
        <taxon>Marasmiineae</taxon>
        <taxon>Mycenaceae</taxon>
        <taxon>Favolaschia</taxon>
    </lineage>
</organism>
<evidence type="ECO:0000313" key="2">
    <source>
        <dbReference type="EMBL" id="KAK7017295.1"/>
    </source>
</evidence>
<proteinExistence type="predicted"/>
<name>A0AAW0AVQ8_9AGAR</name>
<evidence type="ECO:0000256" key="1">
    <source>
        <dbReference type="SAM" id="MobiDB-lite"/>
    </source>
</evidence>
<keyword evidence="3" id="KW-1185">Reference proteome</keyword>
<reference evidence="2 3" key="1">
    <citation type="journal article" date="2024" name="J Genomics">
        <title>Draft genome sequencing and assembly of Favolaschia claudopus CIRM-BRFM 2984 isolated from oak limbs.</title>
        <authorList>
            <person name="Navarro D."/>
            <person name="Drula E."/>
            <person name="Chaduli D."/>
            <person name="Cazenave R."/>
            <person name="Ahrendt S."/>
            <person name="Wang J."/>
            <person name="Lipzen A."/>
            <person name="Daum C."/>
            <person name="Barry K."/>
            <person name="Grigoriev I.V."/>
            <person name="Favel A."/>
            <person name="Rosso M.N."/>
            <person name="Martin F."/>
        </authorList>
    </citation>
    <scope>NUCLEOTIDE SEQUENCE [LARGE SCALE GENOMIC DNA]</scope>
    <source>
        <strain evidence="2 3">CIRM-BRFM 2984</strain>
    </source>
</reference>
<gene>
    <name evidence="2" type="ORF">R3P38DRAFT_1321103</name>
</gene>
<dbReference type="AlphaFoldDB" id="A0AAW0AVQ8"/>
<dbReference type="EMBL" id="JAWWNJ010000048">
    <property type="protein sequence ID" value="KAK7017295.1"/>
    <property type="molecule type" value="Genomic_DNA"/>
</dbReference>